<reference evidence="2" key="1">
    <citation type="journal article" date="2023" name="Mol. Phylogenet. Evol.">
        <title>Genome-scale phylogeny and comparative genomics of the fungal order Sordariales.</title>
        <authorList>
            <person name="Hensen N."/>
            <person name="Bonometti L."/>
            <person name="Westerberg I."/>
            <person name="Brannstrom I.O."/>
            <person name="Guillou S."/>
            <person name="Cros-Aarteil S."/>
            <person name="Calhoun S."/>
            <person name="Haridas S."/>
            <person name="Kuo A."/>
            <person name="Mondo S."/>
            <person name="Pangilinan J."/>
            <person name="Riley R."/>
            <person name="LaButti K."/>
            <person name="Andreopoulos B."/>
            <person name="Lipzen A."/>
            <person name="Chen C."/>
            <person name="Yan M."/>
            <person name="Daum C."/>
            <person name="Ng V."/>
            <person name="Clum A."/>
            <person name="Steindorff A."/>
            <person name="Ohm R.A."/>
            <person name="Martin F."/>
            <person name="Silar P."/>
            <person name="Natvig D.O."/>
            <person name="Lalanne C."/>
            <person name="Gautier V."/>
            <person name="Ament-Velasquez S.L."/>
            <person name="Kruys A."/>
            <person name="Hutchinson M.I."/>
            <person name="Powell A.J."/>
            <person name="Barry K."/>
            <person name="Miller A.N."/>
            <person name="Grigoriev I.V."/>
            <person name="Debuchy R."/>
            <person name="Gladieux P."/>
            <person name="Hiltunen Thoren M."/>
            <person name="Johannesson H."/>
        </authorList>
    </citation>
    <scope>NUCLEOTIDE SEQUENCE</scope>
    <source>
        <strain evidence="2">CBS 731.68</strain>
    </source>
</reference>
<reference evidence="2" key="2">
    <citation type="submission" date="2023-05" db="EMBL/GenBank/DDBJ databases">
        <authorList>
            <consortium name="Lawrence Berkeley National Laboratory"/>
            <person name="Steindorff A."/>
            <person name="Hensen N."/>
            <person name="Bonometti L."/>
            <person name="Westerberg I."/>
            <person name="Brannstrom I.O."/>
            <person name="Guillou S."/>
            <person name="Cros-Aarteil S."/>
            <person name="Calhoun S."/>
            <person name="Haridas S."/>
            <person name="Kuo A."/>
            <person name="Mondo S."/>
            <person name="Pangilinan J."/>
            <person name="Riley R."/>
            <person name="Labutti K."/>
            <person name="Andreopoulos B."/>
            <person name="Lipzen A."/>
            <person name="Chen C."/>
            <person name="Yanf M."/>
            <person name="Daum C."/>
            <person name="Ng V."/>
            <person name="Clum A."/>
            <person name="Ohm R."/>
            <person name="Martin F."/>
            <person name="Silar P."/>
            <person name="Natvig D."/>
            <person name="Lalanne C."/>
            <person name="Gautier V."/>
            <person name="Ament-Velasquez S.L."/>
            <person name="Kruys A."/>
            <person name="Hutchinson M.I."/>
            <person name="Powell A.J."/>
            <person name="Barry K."/>
            <person name="Miller A.N."/>
            <person name="Grigoriev I.V."/>
            <person name="Debuchy R."/>
            <person name="Gladieux P."/>
            <person name="Thoren M.H."/>
            <person name="Johannesson H."/>
        </authorList>
    </citation>
    <scope>NUCLEOTIDE SEQUENCE</scope>
    <source>
        <strain evidence="2">CBS 731.68</strain>
    </source>
</reference>
<sequence>MYTALLSSFPSTELDFGYIPASHRHMTQMSVCSNRTSPSSSVSIWLMSLSQIFLTSWFHHLYLTIYREGHSSGTLGAVTVRELCIRCQTRNGVSHASLAAARSGCGQIRSRVAVTAAPKSRRTKAGGNRGKDPDCSVFSSSTPTYNVSDVRHVYASVESQK</sequence>
<gene>
    <name evidence="2" type="ORF">N657DRAFT_190172</name>
</gene>
<evidence type="ECO:0000313" key="2">
    <source>
        <dbReference type="EMBL" id="KAK4127074.1"/>
    </source>
</evidence>
<proteinExistence type="predicted"/>
<protein>
    <submittedName>
        <fullName evidence="2">Uncharacterized protein</fullName>
    </submittedName>
</protein>
<keyword evidence="3" id="KW-1185">Reference proteome</keyword>
<dbReference type="EMBL" id="MU853224">
    <property type="protein sequence ID" value="KAK4127074.1"/>
    <property type="molecule type" value="Genomic_DNA"/>
</dbReference>
<name>A0AAN6Z7G2_9PEZI</name>
<dbReference type="GeneID" id="87822917"/>
<accession>A0AAN6Z7G2</accession>
<comment type="caution">
    <text evidence="2">The sequence shown here is derived from an EMBL/GenBank/DDBJ whole genome shotgun (WGS) entry which is preliminary data.</text>
</comment>
<organism evidence="2 3">
    <name type="scientific">Parathielavia appendiculata</name>
    <dbReference type="NCBI Taxonomy" id="2587402"/>
    <lineage>
        <taxon>Eukaryota</taxon>
        <taxon>Fungi</taxon>
        <taxon>Dikarya</taxon>
        <taxon>Ascomycota</taxon>
        <taxon>Pezizomycotina</taxon>
        <taxon>Sordariomycetes</taxon>
        <taxon>Sordariomycetidae</taxon>
        <taxon>Sordariales</taxon>
        <taxon>Chaetomiaceae</taxon>
        <taxon>Parathielavia</taxon>
    </lineage>
</organism>
<evidence type="ECO:0000256" key="1">
    <source>
        <dbReference type="SAM" id="MobiDB-lite"/>
    </source>
</evidence>
<dbReference type="RefSeq" id="XP_062650845.1">
    <property type="nucleotide sequence ID" value="XM_062786151.1"/>
</dbReference>
<feature type="region of interest" description="Disordered" evidence="1">
    <location>
        <begin position="116"/>
        <end position="144"/>
    </location>
</feature>
<dbReference type="AlphaFoldDB" id="A0AAN6Z7G2"/>
<dbReference type="Proteomes" id="UP001302602">
    <property type="component" value="Unassembled WGS sequence"/>
</dbReference>
<evidence type="ECO:0000313" key="3">
    <source>
        <dbReference type="Proteomes" id="UP001302602"/>
    </source>
</evidence>